<dbReference type="GO" id="GO:0030246">
    <property type="term" value="F:carbohydrate binding"/>
    <property type="evidence" value="ECO:0007669"/>
    <property type="project" value="UniProtKB-ARBA"/>
</dbReference>
<organism evidence="5 6">
    <name type="scientific">Reyranella soli</name>
    <dbReference type="NCBI Taxonomy" id="1230389"/>
    <lineage>
        <taxon>Bacteria</taxon>
        <taxon>Pseudomonadati</taxon>
        <taxon>Pseudomonadota</taxon>
        <taxon>Alphaproteobacteria</taxon>
        <taxon>Hyphomicrobiales</taxon>
        <taxon>Reyranellaceae</taxon>
        <taxon>Reyranella</taxon>
    </lineage>
</organism>
<proteinExistence type="inferred from homology"/>
<evidence type="ECO:0000256" key="2">
    <source>
        <dbReference type="ARBA" id="ARBA00007639"/>
    </source>
</evidence>
<evidence type="ECO:0000313" key="6">
    <source>
        <dbReference type="Proteomes" id="UP000321058"/>
    </source>
</evidence>
<evidence type="ECO:0000256" key="1">
    <source>
        <dbReference type="ARBA" id="ARBA00004196"/>
    </source>
</evidence>
<sequence length="377" mass="39534">MVVAACGLSLSVFGGAITASRAVAQAEGAQALMQPLPLSPTGQPVPSFPAGAPASPASVLQIGPDDIARLKAGRFKAAIAMQALDTPWNSLQVEAIARTLADYDIEVVGVTDAAQDPTRQATQLAGLMDRKPNVIFSVPIDPASQTAAYKRVTAAGIKLVFMDNVASDLTPGRDYVTVVASDNEKNAAWATEELVKAIGGRGEVGLLTYHYESYYSIAARVAGFHKTLAAHPGVRLAATDRFLQPREAYDKTIAMLRAHPEIKGLFAVWGDPAMQAVAAAKALGRHDLVVTTVDLGSDTALYVARGDILAIGAQLPYDLGVAEAKAAALALLGKPVPPYVSLPALRVKKANLIPALELVTKRPAPQLVKDACRDSCQ</sequence>
<comment type="subcellular location">
    <subcellularLocation>
        <location evidence="1">Cell envelope</location>
    </subcellularLocation>
</comment>
<dbReference type="AlphaFoldDB" id="A0A512NNM7"/>
<evidence type="ECO:0000256" key="3">
    <source>
        <dbReference type="ARBA" id="ARBA00022729"/>
    </source>
</evidence>
<dbReference type="GO" id="GO:0030313">
    <property type="term" value="C:cell envelope"/>
    <property type="evidence" value="ECO:0007669"/>
    <property type="project" value="UniProtKB-SubCell"/>
</dbReference>
<dbReference type="Proteomes" id="UP000321058">
    <property type="component" value="Unassembled WGS sequence"/>
</dbReference>
<evidence type="ECO:0000259" key="4">
    <source>
        <dbReference type="Pfam" id="PF13407"/>
    </source>
</evidence>
<accession>A0A512NNM7</accession>
<reference evidence="5 6" key="1">
    <citation type="submission" date="2019-07" db="EMBL/GenBank/DDBJ databases">
        <title>Whole genome shotgun sequence of Reyranella soli NBRC 108950.</title>
        <authorList>
            <person name="Hosoyama A."/>
            <person name="Uohara A."/>
            <person name="Ohji S."/>
            <person name="Ichikawa N."/>
        </authorList>
    </citation>
    <scope>NUCLEOTIDE SEQUENCE [LARGE SCALE GENOMIC DNA]</scope>
    <source>
        <strain evidence="5 6">NBRC 108950</strain>
    </source>
</reference>
<comment type="similarity">
    <text evidence="2">Belongs to the bacterial solute-binding protein 2 family.</text>
</comment>
<keyword evidence="6" id="KW-1185">Reference proteome</keyword>
<keyword evidence="3" id="KW-0732">Signal</keyword>
<dbReference type="PANTHER" id="PTHR46847">
    <property type="entry name" value="D-ALLOSE-BINDING PERIPLASMIC PROTEIN-RELATED"/>
    <property type="match status" value="1"/>
</dbReference>
<name>A0A512NNM7_9HYPH</name>
<protein>
    <submittedName>
        <fullName evidence="5">Sugar ABC transporter substrate-binding protein</fullName>
    </submittedName>
</protein>
<dbReference type="PANTHER" id="PTHR46847:SF1">
    <property type="entry name" value="D-ALLOSE-BINDING PERIPLASMIC PROTEIN-RELATED"/>
    <property type="match status" value="1"/>
</dbReference>
<feature type="domain" description="Periplasmic binding protein" evidence="4">
    <location>
        <begin position="78"/>
        <end position="334"/>
    </location>
</feature>
<dbReference type="Pfam" id="PF13407">
    <property type="entry name" value="Peripla_BP_4"/>
    <property type="match status" value="1"/>
</dbReference>
<dbReference type="Gene3D" id="3.40.50.2300">
    <property type="match status" value="2"/>
</dbReference>
<dbReference type="InterPro" id="IPR025997">
    <property type="entry name" value="SBP_2_dom"/>
</dbReference>
<dbReference type="InterPro" id="IPR028082">
    <property type="entry name" value="Peripla_BP_I"/>
</dbReference>
<gene>
    <name evidence="5" type="ORF">RSO01_77100</name>
</gene>
<comment type="caution">
    <text evidence="5">The sequence shown here is derived from an EMBL/GenBank/DDBJ whole genome shotgun (WGS) entry which is preliminary data.</text>
</comment>
<dbReference type="EMBL" id="BKAJ01000169">
    <property type="protein sequence ID" value="GEP60544.1"/>
    <property type="molecule type" value="Genomic_DNA"/>
</dbReference>
<evidence type="ECO:0000313" key="5">
    <source>
        <dbReference type="EMBL" id="GEP60544.1"/>
    </source>
</evidence>
<dbReference type="SUPFAM" id="SSF53822">
    <property type="entry name" value="Periplasmic binding protein-like I"/>
    <property type="match status" value="1"/>
</dbReference>